<reference evidence="1 2" key="1">
    <citation type="submission" date="2018-08" db="EMBL/GenBank/DDBJ databases">
        <title>Bacillus jemisoniae sp. nov., Bacillus chryseoplanitiae sp. nov., Bacillus resnikiae sp. nov., and Bacillus frankliniae sp. nov., isolated from Viking spacecraft and associated surfaces.</title>
        <authorList>
            <person name="Seuylemezian A."/>
            <person name="Vaishampayan P."/>
        </authorList>
    </citation>
    <scope>NUCLEOTIDE SEQUENCE [LARGE SCALE GENOMIC DNA]</scope>
    <source>
        <strain evidence="1 2">MA001</strain>
    </source>
</reference>
<dbReference type="InterPro" id="IPR011202">
    <property type="entry name" value="UCP014677"/>
</dbReference>
<dbReference type="EMBL" id="QWVS01000013">
    <property type="protein sequence ID" value="RID87039.1"/>
    <property type="molecule type" value="Genomic_DNA"/>
</dbReference>
<comment type="caution">
    <text evidence="1">The sequence shown here is derived from an EMBL/GenBank/DDBJ whole genome shotgun (WGS) entry which is preliminary data.</text>
</comment>
<proteinExistence type="predicted"/>
<evidence type="ECO:0000313" key="2">
    <source>
        <dbReference type="Proteomes" id="UP000266016"/>
    </source>
</evidence>
<sequence>MSFEQLIKGSKLPVLFIGSGFSRRYLNSPDWEQLLIKIYEFIGKQKIDYVALKSRIKNKAENRKLGDGEVNSIIAEELEEEFNNYFYESDLVTEYSEWVEQEVNPFRMCIATIVGQLSILKEKEAEIEIFKSLKNKVMSVITTNYDTLIELLFSLTKESTFIGQPQLFNPNSLELGELYKIHGCITEPDNIIITKSDYDNFKENAKLFSAKLLTLISENPVVFIGYSINDPNMQQILTDLVRCLSHSQIESLKNHFYLIEFDSGNQELVEKQFLFKAKAYNGEETVFPISVISTDNYGEVYTKLSNLTPSMNINTVKQVKRIVKDIVIQSVESNQKTDDVMTIFMDDVSKLSETHQKFAIAVGNVKDINNAYGYNLRPIEDVLEDVLFDNKNLNSKRLIEETYELAYFKINRKLPIYKYSKDLSAKEINACPNVNHYLNSHNTKKHYLNNSIIKSLQNVQVSNDIKDMPPLEINYRRTYLWIIKNFENLPIEELRLILQKEFQGYSDFNSNRQSDYRRLVAIYDLYKFKA</sequence>
<organism evidence="1 2">
    <name type="scientific">Peribacillus asahii</name>
    <dbReference type="NCBI Taxonomy" id="228899"/>
    <lineage>
        <taxon>Bacteria</taxon>
        <taxon>Bacillati</taxon>
        <taxon>Bacillota</taxon>
        <taxon>Bacilli</taxon>
        <taxon>Bacillales</taxon>
        <taxon>Bacillaceae</taxon>
        <taxon>Peribacillus</taxon>
    </lineage>
</organism>
<accession>A0A398BAA8</accession>
<protein>
    <submittedName>
        <fullName evidence="1">Uncharacterized protein</fullName>
    </submittedName>
</protein>
<dbReference type="RefSeq" id="WP_119116434.1">
    <property type="nucleotide sequence ID" value="NZ_QWVS01000013.1"/>
</dbReference>
<evidence type="ECO:0000313" key="1">
    <source>
        <dbReference type="EMBL" id="RID87039.1"/>
    </source>
</evidence>
<dbReference type="Pfam" id="PF13289">
    <property type="entry name" value="SIR2_2"/>
    <property type="match status" value="1"/>
</dbReference>
<dbReference type="Proteomes" id="UP000266016">
    <property type="component" value="Unassembled WGS sequence"/>
</dbReference>
<dbReference type="PIRSF" id="PIRSF014677">
    <property type="entry name" value="UCP014677"/>
    <property type="match status" value="1"/>
</dbReference>
<dbReference type="AlphaFoldDB" id="A0A398BAA8"/>
<name>A0A398BAA8_9BACI</name>
<gene>
    <name evidence="1" type="ORF">D1953_06905</name>
</gene>
<keyword evidence="2" id="KW-1185">Reference proteome</keyword>